<evidence type="ECO:0000313" key="8">
    <source>
        <dbReference type="Proteomes" id="UP000214688"/>
    </source>
</evidence>
<dbReference type="Gene3D" id="3.40.50.720">
    <property type="entry name" value="NAD(P)-binding Rossmann-like Domain"/>
    <property type="match status" value="1"/>
</dbReference>
<name>A0A223D0X1_9BACL</name>
<dbReference type="PANTHER" id="PTHR44845:SF7">
    <property type="entry name" value="PLIPASTATIN SYNTHASE SUBUNIT D"/>
    <property type="match status" value="1"/>
</dbReference>
<proteinExistence type="inferred from homology"/>
<dbReference type="GO" id="GO:0003824">
    <property type="term" value="F:catalytic activity"/>
    <property type="evidence" value="ECO:0007669"/>
    <property type="project" value="InterPro"/>
</dbReference>
<dbReference type="InterPro" id="IPR001242">
    <property type="entry name" value="Condensation_dom"/>
</dbReference>
<dbReference type="Pfam" id="PF00668">
    <property type="entry name" value="Condensation"/>
    <property type="match status" value="1"/>
</dbReference>
<dbReference type="CDD" id="cd05930">
    <property type="entry name" value="A_NRPS"/>
    <property type="match status" value="1"/>
</dbReference>
<dbReference type="NCBIfam" id="TIGR01733">
    <property type="entry name" value="AA-adenyl-dom"/>
    <property type="match status" value="1"/>
</dbReference>
<dbReference type="FunFam" id="3.30.300.30:FF:000010">
    <property type="entry name" value="Enterobactin synthetase component F"/>
    <property type="match status" value="1"/>
</dbReference>
<dbReference type="NCBIfam" id="TIGR01746">
    <property type="entry name" value="Thioester-redct"/>
    <property type="match status" value="1"/>
</dbReference>
<dbReference type="PRINTS" id="PR00154">
    <property type="entry name" value="AMPBINDING"/>
</dbReference>
<dbReference type="PIRSF" id="PIRSF001617">
    <property type="entry name" value="Alpha-AR"/>
    <property type="match status" value="1"/>
</dbReference>
<dbReference type="Pfam" id="PF07993">
    <property type="entry name" value="NAD_binding_4"/>
    <property type="match status" value="1"/>
</dbReference>
<dbReference type="Gene3D" id="1.10.1200.10">
    <property type="entry name" value="ACP-like"/>
    <property type="match status" value="1"/>
</dbReference>
<comment type="cofactor">
    <cofactor evidence="1">
        <name>pantetheine 4'-phosphate</name>
        <dbReference type="ChEBI" id="CHEBI:47942"/>
    </cofactor>
</comment>
<evidence type="ECO:0000313" key="7">
    <source>
        <dbReference type="EMBL" id="ASS75014.1"/>
    </source>
</evidence>
<dbReference type="SUPFAM" id="SSF52777">
    <property type="entry name" value="CoA-dependent acyltransferases"/>
    <property type="match status" value="1"/>
</dbReference>
<dbReference type="SUPFAM" id="SSF47336">
    <property type="entry name" value="ACP-like"/>
    <property type="match status" value="1"/>
</dbReference>
<feature type="domain" description="Carrier" evidence="6">
    <location>
        <begin position="787"/>
        <end position="861"/>
    </location>
</feature>
<comment type="similarity">
    <text evidence="2">Belongs to the ATP-dependent AMP-binding enzyme family.</text>
</comment>
<dbReference type="InterPro" id="IPR009081">
    <property type="entry name" value="PP-bd_ACP"/>
</dbReference>
<dbReference type="FunFam" id="3.40.50.12780:FF:000012">
    <property type="entry name" value="Non-ribosomal peptide synthetase"/>
    <property type="match status" value="1"/>
</dbReference>
<dbReference type="InterPro" id="IPR020845">
    <property type="entry name" value="AMP-binding_CS"/>
</dbReference>
<evidence type="ECO:0000256" key="5">
    <source>
        <dbReference type="SAM" id="MobiDB-lite"/>
    </source>
</evidence>
<evidence type="ECO:0000256" key="4">
    <source>
        <dbReference type="ARBA" id="ARBA00022553"/>
    </source>
</evidence>
<dbReference type="Pfam" id="PF00501">
    <property type="entry name" value="AMP-binding"/>
    <property type="match status" value="1"/>
</dbReference>
<dbReference type="GO" id="GO:0044550">
    <property type="term" value="P:secondary metabolite biosynthetic process"/>
    <property type="evidence" value="ECO:0007669"/>
    <property type="project" value="UniProtKB-ARBA"/>
</dbReference>
<dbReference type="InterPro" id="IPR010071">
    <property type="entry name" value="AA_adenyl_dom"/>
</dbReference>
<dbReference type="InterPro" id="IPR036736">
    <property type="entry name" value="ACP-like_sf"/>
</dbReference>
<dbReference type="InterPro" id="IPR025110">
    <property type="entry name" value="AMP-bd_C"/>
</dbReference>
<dbReference type="InterPro" id="IPR013120">
    <property type="entry name" value="FAR_NAD-bd"/>
</dbReference>
<dbReference type="InterPro" id="IPR010080">
    <property type="entry name" value="Thioester_reductase-like_dom"/>
</dbReference>
<dbReference type="FunFam" id="3.40.50.980:FF:000001">
    <property type="entry name" value="Non-ribosomal peptide synthetase"/>
    <property type="match status" value="1"/>
</dbReference>
<keyword evidence="4" id="KW-0597">Phosphoprotein</keyword>
<dbReference type="SUPFAM" id="SSF56801">
    <property type="entry name" value="Acetyl-CoA synthetase-like"/>
    <property type="match status" value="1"/>
</dbReference>
<dbReference type="GO" id="GO:0043041">
    <property type="term" value="P:amino acid activation for nonribosomal peptide biosynthetic process"/>
    <property type="evidence" value="ECO:0007669"/>
    <property type="project" value="UniProtKB-ARBA"/>
</dbReference>
<feature type="region of interest" description="Disordered" evidence="5">
    <location>
        <begin position="1"/>
        <end position="29"/>
    </location>
</feature>
<reference evidence="7 8" key="1">
    <citation type="journal article" date="2015" name="Int. J. Syst. Evol. Microbiol.">
        <title>Tumebacillus algifaecis sp. nov., isolated from decomposing algal scum.</title>
        <authorList>
            <person name="Wu Y.F."/>
            <person name="Zhang B."/>
            <person name="Xing P."/>
            <person name="Wu Q.L."/>
            <person name="Liu S.J."/>
        </authorList>
    </citation>
    <scope>NUCLEOTIDE SEQUENCE [LARGE SCALE GENOMIC DNA]</scope>
    <source>
        <strain evidence="7 8">THMBR28</strain>
    </source>
</reference>
<dbReference type="KEGG" id="tab:CIG75_08445"/>
<protein>
    <recommendedName>
        <fullName evidence="6">Carrier domain-containing protein</fullName>
    </recommendedName>
</protein>
<dbReference type="InterPro" id="IPR020459">
    <property type="entry name" value="AMP-binding"/>
</dbReference>
<keyword evidence="8" id="KW-1185">Reference proteome</keyword>
<dbReference type="Pfam" id="PF00550">
    <property type="entry name" value="PP-binding"/>
    <property type="match status" value="1"/>
</dbReference>
<accession>A0A223D0X1</accession>
<gene>
    <name evidence="7" type="ORF">CIG75_08445</name>
</gene>
<dbReference type="Proteomes" id="UP000214688">
    <property type="component" value="Chromosome"/>
</dbReference>
<evidence type="ECO:0000256" key="2">
    <source>
        <dbReference type="ARBA" id="ARBA00006432"/>
    </source>
</evidence>
<dbReference type="Gene3D" id="2.30.38.10">
    <property type="entry name" value="Luciferase, Domain 3"/>
    <property type="match status" value="1"/>
</dbReference>
<dbReference type="Pfam" id="PF13193">
    <property type="entry name" value="AMP-binding_C"/>
    <property type="match status" value="1"/>
</dbReference>
<dbReference type="FunFam" id="2.30.38.10:FF:000001">
    <property type="entry name" value="Non-ribosomal peptide synthetase PvdI"/>
    <property type="match status" value="1"/>
</dbReference>
<dbReference type="EMBL" id="CP022657">
    <property type="protein sequence ID" value="ASS75014.1"/>
    <property type="molecule type" value="Genomic_DNA"/>
</dbReference>
<dbReference type="Gene3D" id="3.30.300.30">
    <property type="match status" value="1"/>
</dbReference>
<dbReference type="Gene3D" id="3.30.559.30">
    <property type="entry name" value="Nonribosomal peptide synthetase, condensation domain"/>
    <property type="match status" value="1"/>
</dbReference>
<organism evidence="7 8">
    <name type="scientific">Tumebacillus algifaecis</name>
    <dbReference type="NCBI Taxonomy" id="1214604"/>
    <lineage>
        <taxon>Bacteria</taxon>
        <taxon>Bacillati</taxon>
        <taxon>Bacillota</taxon>
        <taxon>Bacilli</taxon>
        <taxon>Bacillales</taxon>
        <taxon>Alicyclobacillaceae</taxon>
        <taxon>Tumebacillus</taxon>
    </lineage>
</organism>
<dbReference type="Gene3D" id="3.40.50.980">
    <property type="match status" value="2"/>
</dbReference>
<dbReference type="InterPro" id="IPR000873">
    <property type="entry name" value="AMP-dep_synth/lig_dom"/>
</dbReference>
<dbReference type="OrthoDB" id="9765680at2"/>
<dbReference type="PROSITE" id="PS00455">
    <property type="entry name" value="AMP_BINDING"/>
    <property type="match status" value="1"/>
</dbReference>
<evidence type="ECO:0000259" key="6">
    <source>
        <dbReference type="PROSITE" id="PS50075"/>
    </source>
</evidence>
<dbReference type="InterPro" id="IPR036291">
    <property type="entry name" value="NAD(P)-bd_dom_sf"/>
</dbReference>
<keyword evidence="3" id="KW-0596">Phosphopantetheine</keyword>
<evidence type="ECO:0000256" key="1">
    <source>
        <dbReference type="ARBA" id="ARBA00001957"/>
    </source>
</evidence>
<dbReference type="SUPFAM" id="SSF51735">
    <property type="entry name" value="NAD(P)-binding Rossmann-fold domains"/>
    <property type="match status" value="1"/>
</dbReference>
<sequence length="1300" mass="144707">MGVVMLNDDQGKGLSGKETADNSLASTGPTQASDSLKNFFANHWQSPLPVLEMSTDFSRAQKKATELRESEITLSAELTEKLRNLSNSTQTSLSSVVLAAFSVLLHRYSRADEMMIGVHNSALTETSEARNFLLPLRLDFSQNSDFSEVLAEINIAALVAQTCEMEQLIADHSAQNAEFQHAAFPACFAMENGKRQGHIRALKQVGVEIGLTLKNTKTDLRVSFTYDGGLYESSTIKRMLQNFQTLLHSITEAPKTLVSELHMLSEVEMQLLASFNETEAFFPSDKTIIDVFEEQVLRTPDNIAVRYQDEELTYVQLNEKANQLAHALRACGCDRDSIIAIMVNRSMEMIISVLGVLKAGGAYLPIDPDAPQARIDYLLEDSNALLIITKDFLLDKLIGFNGEVFSLDSEMPVVGTYPTTAVASETAPEDLAYVIYTSGSTGKPKGTMLHHRGLCNLAVAQGEFFELHEKSRVLQFISLAFDPSVMEVFFTLTRGATLIMAPSHELKNAEALTDLLEREAITFFVTTPSMLSQLPLEAGPNLEVIVTGGDACPVPLAELWSQRVHYINNYGPTETTVSATGWSSRGKQSLPNPLPIGRALQNTEVYLLDSHLNLVPIGACGELYIGGAGVARGYFRRPELTAEKFISNPFRPGEKMYKTGDLGRMLPDGNIEFQGRIDNQVKIRGYRIELGEIEAALLQHPQIKEGIVIASVDPIGQKRLVAYVVTEQPVRPAEIQAFLAESLSDYMVPAYVINIPSIPVTINGKIDHRALPSPEDVNSGGDEVYVAPQNDVQRLIAEVWQEILGVKQVGIHDNFFAMGGHSLNILPCLVKLKPYYPTLTIQDFYKHPTVAELELRIAQDAACEIALTQFEQFIVQTAEGAAAGKKEAVCRLKLQKPNVVFLTGATGYLGSHILHDLLKDTDAHIYCLIRPSKDVTPQERLLETVDYYFGHAMAEEAKERVTALSGDLTQEGLGLSEEEREIVYSQSDAVIHCGADVRYYGDEEHFQQVNVRSTEQLLDIARRREGVRFHYVSTLSIMGPNETDEEEYVVTEGDFDRGQTFHNLYCETKFRAEKLVREAIKQGVLCTVYRVGNLVGHSVTGRFQRNIESNAFYQWMKATLMLETTPEDPNYVDMTPVNYCSKALVHSVMRKDTISQTLHLCNPKQIKTEKFISIVQGLGYSILTMDSQDYMWWLFQDNDSPKHHEALQLIFAHFNELNTEDPVMKISCKATKKLLAGSNIVCPEPDRELIYAILKHAINIGYLPASKHWALLETLEAKKQAAAYTQAKAAKKAEKQLQFV</sequence>
<dbReference type="PANTHER" id="PTHR44845">
    <property type="entry name" value="CARRIER DOMAIN-CONTAINING PROTEIN"/>
    <property type="match status" value="1"/>
</dbReference>
<dbReference type="PROSITE" id="PS50075">
    <property type="entry name" value="CARRIER"/>
    <property type="match status" value="1"/>
</dbReference>
<dbReference type="CDD" id="cd05235">
    <property type="entry name" value="SDR_e1"/>
    <property type="match status" value="1"/>
</dbReference>
<dbReference type="InterPro" id="IPR045851">
    <property type="entry name" value="AMP-bd_C_sf"/>
</dbReference>
<evidence type="ECO:0000256" key="3">
    <source>
        <dbReference type="ARBA" id="ARBA00022450"/>
    </source>
</evidence>